<protein>
    <submittedName>
        <fullName evidence="1">Uncharacterized protein</fullName>
    </submittedName>
</protein>
<gene>
    <name evidence="1" type="ORF">OESDEN_16020</name>
</gene>
<dbReference type="Proteomes" id="UP000053660">
    <property type="component" value="Unassembled WGS sequence"/>
</dbReference>
<evidence type="ECO:0000313" key="2">
    <source>
        <dbReference type="Proteomes" id="UP000053660"/>
    </source>
</evidence>
<accession>A0A0B1SG25</accession>
<reference evidence="1 2" key="1">
    <citation type="submission" date="2014-03" db="EMBL/GenBank/DDBJ databases">
        <title>Draft genome of the hookworm Oesophagostomum dentatum.</title>
        <authorList>
            <person name="Mitreva M."/>
        </authorList>
    </citation>
    <scope>NUCLEOTIDE SEQUENCE [LARGE SCALE GENOMIC DNA]</scope>
    <source>
        <strain evidence="1 2">OD-Hann</strain>
    </source>
</reference>
<sequence length="60" mass="6874">MFCDFLLSIFNWYPNMLSGVLRLFPIHRSSHHHLLLPVVGNSLRCLPMSSSWCVIVPSCT</sequence>
<dbReference type="AlphaFoldDB" id="A0A0B1SG25"/>
<dbReference type="EMBL" id="KN569318">
    <property type="protein sequence ID" value="KHJ84268.1"/>
    <property type="molecule type" value="Genomic_DNA"/>
</dbReference>
<evidence type="ECO:0000313" key="1">
    <source>
        <dbReference type="EMBL" id="KHJ84268.1"/>
    </source>
</evidence>
<proteinExistence type="predicted"/>
<name>A0A0B1SG25_OESDE</name>
<organism evidence="1 2">
    <name type="scientific">Oesophagostomum dentatum</name>
    <name type="common">Nodular worm</name>
    <dbReference type="NCBI Taxonomy" id="61180"/>
    <lineage>
        <taxon>Eukaryota</taxon>
        <taxon>Metazoa</taxon>
        <taxon>Ecdysozoa</taxon>
        <taxon>Nematoda</taxon>
        <taxon>Chromadorea</taxon>
        <taxon>Rhabditida</taxon>
        <taxon>Rhabditina</taxon>
        <taxon>Rhabditomorpha</taxon>
        <taxon>Strongyloidea</taxon>
        <taxon>Strongylidae</taxon>
        <taxon>Oesophagostomum</taxon>
    </lineage>
</organism>
<keyword evidence="2" id="KW-1185">Reference proteome</keyword>